<dbReference type="InterPro" id="IPR013783">
    <property type="entry name" value="Ig-like_fold"/>
</dbReference>
<keyword evidence="5" id="KW-1185">Reference proteome</keyword>
<keyword evidence="2" id="KW-0732">Signal</keyword>
<reference evidence="4 5" key="1">
    <citation type="submission" date="2018-10" db="EMBL/GenBank/DDBJ databases">
        <title>Genomic Encyclopedia of Archaeal and Bacterial Type Strains, Phase II (KMG-II): from individual species to whole genera.</title>
        <authorList>
            <person name="Goeker M."/>
        </authorList>
    </citation>
    <scope>NUCLEOTIDE SEQUENCE [LARGE SCALE GENOMIC DNA]</scope>
    <source>
        <strain evidence="4 5">DSM 14954</strain>
    </source>
</reference>
<dbReference type="SMART" id="SM00089">
    <property type="entry name" value="PKD"/>
    <property type="match status" value="1"/>
</dbReference>
<dbReference type="PANTHER" id="PTHR19328">
    <property type="entry name" value="HEDGEHOG-INTERACTING PROTEIN"/>
    <property type="match status" value="1"/>
</dbReference>
<dbReference type="InterPro" id="IPR012938">
    <property type="entry name" value="Glc/Sorbosone_DH"/>
</dbReference>
<evidence type="ECO:0000313" key="4">
    <source>
        <dbReference type="EMBL" id="RKQ86152.1"/>
    </source>
</evidence>
<dbReference type="InterPro" id="IPR000601">
    <property type="entry name" value="PKD_dom"/>
</dbReference>
<dbReference type="InterPro" id="IPR022409">
    <property type="entry name" value="PKD/Chitinase_dom"/>
</dbReference>
<feature type="compositionally biased region" description="Basic and acidic residues" evidence="1">
    <location>
        <begin position="221"/>
        <end position="235"/>
    </location>
</feature>
<feature type="chain" id="PRO_5024810749" evidence="2">
    <location>
        <begin position="27"/>
        <end position="723"/>
    </location>
</feature>
<proteinExistence type="predicted"/>
<dbReference type="SUPFAM" id="SSF50952">
    <property type="entry name" value="Soluble quinoprotein glucose dehydrogenase"/>
    <property type="match status" value="1"/>
</dbReference>
<dbReference type="Proteomes" id="UP000278962">
    <property type="component" value="Unassembled WGS sequence"/>
</dbReference>
<dbReference type="InterPro" id="IPR035986">
    <property type="entry name" value="PKD_dom_sf"/>
</dbReference>
<dbReference type="Gene3D" id="2.60.40.10">
    <property type="entry name" value="Immunoglobulins"/>
    <property type="match status" value="1"/>
</dbReference>
<sequence length="723" mass="79230">MAVRAICAGSVAALGVFCALAGSAHAQEFPDQSQFQKVTLNDRPGEPMSLAVLPDGRVLHSARTGEIRLHDPRTGTNNVVTDMKQSPKGLYQHDEEGVQGMATDPNFDENHWVYVYYAPKLNTPSDVVGTGINEGDAPEDLRNPEDRARLALFNGYNVLSRFKFSKGKLDFTTEQEILRVNTSRGICCHVGGKIDFDNAGNLYLSTGDDTNPFQSSGFTPIDDRENRNPAFDARRTSGNTNDLRGKILRIRVRDDGTYYVPQGNLFRPGQAQTRSEIYVMGLRNPFRYSVNKVNGDIYVGDYSPDSPTANPLRGPEGTGRWMIVRNAVNYGWPFCATPDQPYVDYDFTPDSEQSGEPFNCNRPINDSRNNTGLRQLPQVAWPEVWYSYNTGQDLFPELFQHTDSNGISPMGGPAMVFDSNISSPFRWPKVFAGHPLFYEWSRDYAKVMQLNRPNGPQLADIKHLFGGKVSENPNVILDNPMDMEFGPDNALYVLEYGTGYFAELPAAQLARIDYVRNGQYTPVVRASATPSAGTTAPLTVQFSSAGTSDANGDRLRYAWDFDSNGTVDSTQANPSYTYTTRGVFEATLRVTDQTGRSASWQARVIVGNQAPQVSLTAVSTTPPFNFGDTVHFKVTITDDQPVDCSRVTVAYILGHETHGHPQTSTAGCEGDISVPIDEGHAGASNLSAVFVAQYTDNPGGGETPLQGSAEVRLTPPAPPTNQG</sequence>
<feature type="domain" description="PKD" evidence="3">
    <location>
        <begin position="523"/>
        <end position="606"/>
    </location>
</feature>
<evidence type="ECO:0000259" key="3">
    <source>
        <dbReference type="PROSITE" id="PS50093"/>
    </source>
</evidence>
<dbReference type="CDD" id="cd00146">
    <property type="entry name" value="PKD"/>
    <property type="match status" value="1"/>
</dbReference>
<feature type="signal peptide" evidence="2">
    <location>
        <begin position="1"/>
        <end position="26"/>
    </location>
</feature>
<protein>
    <submittedName>
        <fullName evidence="4">Glucose/arabinose dehydrogenase</fullName>
    </submittedName>
</protein>
<dbReference type="GO" id="GO:0005975">
    <property type="term" value="P:carbohydrate metabolic process"/>
    <property type="evidence" value="ECO:0007669"/>
    <property type="project" value="UniProtKB-ARBA"/>
</dbReference>
<organism evidence="4 5">
    <name type="scientific">Solirubrobacter pauli</name>
    <dbReference type="NCBI Taxonomy" id="166793"/>
    <lineage>
        <taxon>Bacteria</taxon>
        <taxon>Bacillati</taxon>
        <taxon>Actinomycetota</taxon>
        <taxon>Thermoleophilia</taxon>
        <taxon>Solirubrobacterales</taxon>
        <taxon>Solirubrobacteraceae</taxon>
        <taxon>Solirubrobacter</taxon>
    </lineage>
</organism>
<evidence type="ECO:0000313" key="5">
    <source>
        <dbReference type="Proteomes" id="UP000278962"/>
    </source>
</evidence>
<name>A0A660KZQ9_9ACTN</name>
<dbReference type="RefSeq" id="WP_121253649.1">
    <property type="nucleotide sequence ID" value="NZ_RBIL01000002.1"/>
</dbReference>
<dbReference type="SUPFAM" id="SSF49299">
    <property type="entry name" value="PKD domain"/>
    <property type="match status" value="1"/>
</dbReference>
<dbReference type="InterPro" id="IPR011042">
    <property type="entry name" value="6-blade_b-propeller_TolB-like"/>
</dbReference>
<dbReference type="PROSITE" id="PS50093">
    <property type="entry name" value="PKD"/>
    <property type="match status" value="1"/>
</dbReference>
<dbReference type="InterPro" id="IPR011041">
    <property type="entry name" value="Quinoprot_gluc/sorb_DH_b-prop"/>
</dbReference>
<dbReference type="AlphaFoldDB" id="A0A660KZQ9"/>
<dbReference type="OrthoDB" id="6402258at2"/>
<dbReference type="Pfam" id="PF07995">
    <property type="entry name" value="GSDH"/>
    <property type="match status" value="1"/>
</dbReference>
<dbReference type="EMBL" id="RBIL01000002">
    <property type="protein sequence ID" value="RKQ86152.1"/>
    <property type="molecule type" value="Genomic_DNA"/>
</dbReference>
<accession>A0A660KZQ9</accession>
<dbReference type="Pfam" id="PF18911">
    <property type="entry name" value="PKD_4"/>
    <property type="match status" value="1"/>
</dbReference>
<dbReference type="Gene3D" id="2.120.10.30">
    <property type="entry name" value="TolB, C-terminal domain"/>
    <property type="match status" value="1"/>
</dbReference>
<evidence type="ECO:0000256" key="1">
    <source>
        <dbReference type="SAM" id="MobiDB-lite"/>
    </source>
</evidence>
<gene>
    <name evidence="4" type="ORF">C8N24_4162</name>
</gene>
<feature type="region of interest" description="Disordered" evidence="1">
    <location>
        <begin position="217"/>
        <end position="238"/>
    </location>
</feature>
<comment type="caution">
    <text evidence="4">The sequence shown here is derived from an EMBL/GenBank/DDBJ whole genome shotgun (WGS) entry which is preliminary data.</text>
</comment>
<dbReference type="PANTHER" id="PTHR19328:SF75">
    <property type="entry name" value="ALDOSE SUGAR DEHYDROGENASE YLII"/>
    <property type="match status" value="1"/>
</dbReference>
<evidence type="ECO:0000256" key="2">
    <source>
        <dbReference type="SAM" id="SignalP"/>
    </source>
</evidence>
<feature type="region of interest" description="Disordered" evidence="1">
    <location>
        <begin position="695"/>
        <end position="723"/>
    </location>
</feature>